<dbReference type="Proteomes" id="UP000644756">
    <property type="component" value="Unassembled WGS sequence"/>
</dbReference>
<feature type="chain" id="PRO_5038046077" description="CBM-cenC domain-containing protein" evidence="1">
    <location>
        <begin position="30"/>
        <end position="1156"/>
    </location>
</feature>
<sequence length="1156" mass="124716">MKWKRLTAILLSAALAVPALFPAAQTARAENVTYEPIAVPNGGFEQSADSYLGWTANPAMPSDGLEVSVRQERVASGLNSLYMADHSTSKSLEVASELIPITAGGTYRVTTSVYVESKSVRVYLRYKKAGSSADLSSSSNSILANKVGVWDNVTLEGIAPADAEFAQITFYYGAAGTDTRAYIDDVKLEQKVDTSTPLEVPYDPPVMIGDAVSYALSQSAAYGIGPDGRWEHYLTTVGSPVSFHVVDASTGALKFTQPISGSADTIWAIAKGSDGNMYFSSNGTLYRYLVAEQRIEALGVNPSNKQVFDLKASRDGKIYGSTYSNTNLGRVFEYDIASNTFLDLGVMKAGQQYARGLGVTDDYVYVGIGTSAHLMRYNRQTKEITEIVIPAKSGTNRTISEVDIYGGKLFAYSGNELYVMDEATGAHVTTLEFQTKIAPPSPDNPNLIYYKLRGDLYVYNIADNTATRIDGIPELPDDTAVKAHAWITPDSGPLAGRQVLAGMAAFGESFLYDPQSKQYAEHSAQVPASATAANVMETDGRYLYIGGYQRGMSIYDLERGEFIYNNKEFHQPEGIGFLGEAAYFGTYSGAVMYRLDMSKPLNYNELGEGNPGMVLDIEDNQDRPFTMTSGDGKLFIGTFPSYGQLGGALTILEETVNPADNSIQVQSETFRNIVPNQSLFGLAYHDGKIYGGTSIWGGLGVNPSEPEAKLFVFDTQTRQVTNVFTPRIPGVSGEVKLIGELSVGPDGLIWGILDGFVSQSAGYDAALFAMDPETLTIVKSKVITSSPFNTSKYRPYYIRWGDDGLIYSTIGRKLMAIDPKDLRSKQVIPGTVNLMTQSPDGSLFYAQGSKLHKVPVQLESAALTIGAGSVEVGSSTSASVSVMQKNGKQALLGGAAITYTSSDSGIVSVNGDQLTGVAPGTASITAAVTLDGRTLNAGPVLIEVTMPVPEVDENTIRIPAAIEEQPLDAELLQNILDTYKTVRIVAERTVVLPLAALENAKGNASVQIQTGQAEWTLKPGRLPLKQWSAALGESASSYHLRMNVTEQSAELMPKPSEGDMELLSPLYAFSMTLVNDKGETLLTPKPVKSYVERIIRLTEPPSSDAAVIMLEPESEKIHAVPHRIKGTEASFWNSGNGTYAVILKERSAKGKKDRRK</sequence>
<dbReference type="Gene3D" id="2.60.40.1080">
    <property type="match status" value="1"/>
</dbReference>
<dbReference type="Gene3D" id="2.60.120.260">
    <property type="entry name" value="Galactose-binding domain-like"/>
    <property type="match status" value="1"/>
</dbReference>
<dbReference type="AlphaFoldDB" id="A0A917LEN7"/>
<evidence type="ECO:0008006" key="4">
    <source>
        <dbReference type="Google" id="ProtNLM"/>
    </source>
</evidence>
<dbReference type="InterPro" id="IPR008979">
    <property type="entry name" value="Galactose-bd-like_sf"/>
</dbReference>
<proteinExistence type="predicted"/>
<evidence type="ECO:0000313" key="3">
    <source>
        <dbReference type="Proteomes" id="UP000644756"/>
    </source>
</evidence>
<dbReference type="EMBL" id="BMGR01000013">
    <property type="protein sequence ID" value="GGG17179.1"/>
    <property type="molecule type" value="Genomic_DNA"/>
</dbReference>
<comment type="caution">
    <text evidence="2">The sequence shown here is derived from an EMBL/GenBank/DDBJ whole genome shotgun (WGS) entry which is preliminary data.</text>
</comment>
<dbReference type="InterPro" id="IPR015915">
    <property type="entry name" value="Kelch-typ_b-propeller"/>
</dbReference>
<keyword evidence="1" id="KW-0732">Signal</keyword>
<dbReference type="SUPFAM" id="SSF49373">
    <property type="entry name" value="Invasin/intimin cell-adhesion fragments"/>
    <property type="match status" value="1"/>
</dbReference>
<protein>
    <recommendedName>
        <fullName evidence="4">CBM-cenC domain-containing protein</fullName>
    </recommendedName>
</protein>
<dbReference type="InterPro" id="IPR011047">
    <property type="entry name" value="Quinoprotein_ADH-like_sf"/>
</dbReference>
<dbReference type="Gene3D" id="2.120.10.80">
    <property type="entry name" value="Kelch-type beta propeller"/>
    <property type="match status" value="1"/>
</dbReference>
<reference evidence="2" key="1">
    <citation type="journal article" date="2014" name="Int. J. Syst. Evol. Microbiol.">
        <title>Complete genome sequence of Corynebacterium casei LMG S-19264T (=DSM 44701T), isolated from a smear-ripened cheese.</title>
        <authorList>
            <consortium name="US DOE Joint Genome Institute (JGI-PGF)"/>
            <person name="Walter F."/>
            <person name="Albersmeier A."/>
            <person name="Kalinowski J."/>
            <person name="Ruckert C."/>
        </authorList>
    </citation>
    <scope>NUCLEOTIDE SEQUENCE</scope>
    <source>
        <strain evidence="2">CGMCC 1.12987</strain>
    </source>
</reference>
<organism evidence="2 3">
    <name type="scientific">Paenibacillus abyssi</name>
    <dbReference type="NCBI Taxonomy" id="1340531"/>
    <lineage>
        <taxon>Bacteria</taxon>
        <taxon>Bacillati</taxon>
        <taxon>Bacillota</taxon>
        <taxon>Bacilli</taxon>
        <taxon>Bacillales</taxon>
        <taxon>Paenibacillaceae</taxon>
        <taxon>Paenibacillus</taxon>
    </lineage>
</organism>
<dbReference type="RefSeq" id="WP_188532601.1">
    <property type="nucleotide sequence ID" value="NZ_BMGR01000013.1"/>
</dbReference>
<dbReference type="InterPro" id="IPR008964">
    <property type="entry name" value="Invasin/intimin_cell_adhesion"/>
</dbReference>
<name>A0A917LEN7_9BACL</name>
<dbReference type="SUPFAM" id="SSF69322">
    <property type="entry name" value="Tricorn protease domain 2"/>
    <property type="match status" value="1"/>
</dbReference>
<keyword evidence="3" id="KW-1185">Reference proteome</keyword>
<dbReference type="SUPFAM" id="SSF49785">
    <property type="entry name" value="Galactose-binding domain-like"/>
    <property type="match status" value="1"/>
</dbReference>
<evidence type="ECO:0000313" key="2">
    <source>
        <dbReference type="EMBL" id="GGG17179.1"/>
    </source>
</evidence>
<reference evidence="2" key="2">
    <citation type="submission" date="2020-09" db="EMBL/GenBank/DDBJ databases">
        <authorList>
            <person name="Sun Q."/>
            <person name="Zhou Y."/>
        </authorList>
    </citation>
    <scope>NUCLEOTIDE SEQUENCE</scope>
    <source>
        <strain evidence="2">CGMCC 1.12987</strain>
    </source>
</reference>
<evidence type="ECO:0000256" key="1">
    <source>
        <dbReference type="SAM" id="SignalP"/>
    </source>
</evidence>
<dbReference type="SUPFAM" id="SSF50998">
    <property type="entry name" value="Quinoprotein alcohol dehydrogenase-like"/>
    <property type="match status" value="1"/>
</dbReference>
<accession>A0A917LEN7</accession>
<feature type="signal peptide" evidence="1">
    <location>
        <begin position="1"/>
        <end position="29"/>
    </location>
</feature>
<gene>
    <name evidence="2" type="ORF">GCM10010916_37540</name>
</gene>